<dbReference type="EMBL" id="CP061800">
    <property type="protein sequence ID" value="QTA85086.1"/>
    <property type="molecule type" value="Genomic_DNA"/>
</dbReference>
<comment type="caution">
    <text evidence="9">Lacks conserved residue(s) required for the propagation of feature annotation.</text>
</comment>
<feature type="domain" description="PurM-like C-terminal" evidence="11">
    <location>
        <begin position="148"/>
        <end position="323"/>
    </location>
</feature>
<dbReference type="GO" id="GO:0005524">
    <property type="term" value="F:ATP binding"/>
    <property type="evidence" value="ECO:0007669"/>
    <property type="project" value="UniProtKB-UniRule"/>
</dbReference>
<evidence type="ECO:0000256" key="5">
    <source>
        <dbReference type="ARBA" id="ARBA00022777"/>
    </source>
</evidence>
<dbReference type="Proteomes" id="UP000663722">
    <property type="component" value="Chromosome"/>
</dbReference>
<gene>
    <name evidence="9 12" type="primary">selD</name>
    <name evidence="12" type="ORF">dnm_010900</name>
</gene>
<protein>
    <recommendedName>
        <fullName evidence="9">Selenide, water dikinase</fullName>
        <ecNumber evidence="9">2.7.9.3</ecNumber>
    </recommendedName>
    <alternativeName>
        <fullName evidence="9">Selenium donor protein</fullName>
    </alternativeName>
    <alternativeName>
        <fullName evidence="9">Selenophosphate synthase</fullName>
    </alternativeName>
</protein>
<dbReference type="InterPro" id="IPR036921">
    <property type="entry name" value="PurM-like_N_sf"/>
</dbReference>
<feature type="binding site" description="in other chain" evidence="9">
    <location>
        <position position="47"/>
    </location>
    <ligand>
        <name>ATP</name>
        <dbReference type="ChEBI" id="CHEBI:30616"/>
        <note>ligand shared between dimeric partners</note>
    </ligand>
</feature>
<sequence length="330" mass="35314">MPPGDLDRALCGLDFPTDPNVIVGLERADDAGVYKITDDLAIIQTVDFFTPVVDDPYWFGQIAAANALSDIYAMGGIPKTAMNLVGFPLKQMDMSVLRRILEGGSDKMKEAGVVLVGGHSVEDNELKYGLSVTGFVHPDQVLTKQNLQPGDQLILTKPLGTGIINTGIKAGLASEEIIQTVTNLMATLNKDAAEVMSNFPVHACTDVTGFGLLGHLAEMVEGTGLGIRLMADNIPIIHETFEYAGMGLIPAGAYKNKEFRESMTEISSSVNPSVPYILFDPQTSGGLLICVSRENADDLLRELKKKGMDSSAIIGEVVSEFSCQLSVVSC</sequence>
<feature type="domain" description="PurM-like N-terminal" evidence="10">
    <location>
        <begin position="29"/>
        <end position="136"/>
    </location>
</feature>
<comment type="cofactor">
    <cofactor evidence="9">
        <name>Mg(2+)</name>
        <dbReference type="ChEBI" id="CHEBI:18420"/>
    </cofactor>
    <text evidence="9">Binds 1 Mg(2+) ion per monomer.</text>
</comment>
<evidence type="ECO:0000256" key="9">
    <source>
        <dbReference type="HAMAP-Rule" id="MF_00625"/>
    </source>
</evidence>
<keyword evidence="4 9" id="KW-0547">Nucleotide-binding</keyword>
<keyword evidence="2 9" id="KW-0808">Transferase</keyword>
<keyword evidence="6 9" id="KW-0067">ATP-binding</keyword>
<dbReference type="KEGG" id="dmm:dnm_010900"/>
<evidence type="ECO:0000313" key="13">
    <source>
        <dbReference type="Proteomes" id="UP000663722"/>
    </source>
</evidence>
<dbReference type="SUPFAM" id="SSF55326">
    <property type="entry name" value="PurM N-terminal domain-like"/>
    <property type="match status" value="1"/>
</dbReference>
<dbReference type="InterPro" id="IPR016188">
    <property type="entry name" value="PurM-like_N"/>
</dbReference>
<dbReference type="PANTHER" id="PTHR10256">
    <property type="entry name" value="SELENIDE, WATER DIKINASE"/>
    <property type="match status" value="1"/>
</dbReference>
<dbReference type="InterPro" id="IPR010918">
    <property type="entry name" value="PurM-like_C_dom"/>
</dbReference>
<keyword evidence="13" id="KW-1185">Reference proteome</keyword>
<evidence type="ECO:0000256" key="1">
    <source>
        <dbReference type="ARBA" id="ARBA00008026"/>
    </source>
</evidence>
<dbReference type="AlphaFoldDB" id="A0A975BGR5"/>
<dbReference type="GO" id="GO:0004756">
    <property type="term" value="F:selenide, water dikinase activity"/>
    <property type="evidence" value="ECO:0007669"/>
    <property type="project" value="UniProtKB-UniRule"/>
</dbReference>
<dbReference type="GO" id="GO:0016260">
    <property type="term" value="P:selenocysteine biosynthetic process"/>
    <property type="evidence" value="ECO:0007669"/>
    <property type="project" value="InterPro"/>
</dbReference>
<evidence type="ECO:0000313" key="12">
    <source>
        <dbReference type="EMBL" id="QTA85086.1"/>
    </source>
</evidence>
<feature type="binding site" evidence="9">
    <location>
        <position position="70"/>
    </location>
    <ligand>
        <name>Mg(2+)</name>
        <dbReference type="ChEBI" id="CHEBI:18420"/>
    </ligand>
</feature>
<feature type="binding site" description="in other chain" evidence="9">
    <location>
        <begin position="27"/>
        <end position="29"/>
    </location>
    <ligand>
        <name>ATP</name>
        <dbReference type="ChEBI" id="CHEBI:30616"/>
        <note>ligand shared between dimeric partners</note>
    </ligand>
</feature>
<dbReference type="GO" id="GO:0005737">
    <property type="term" value="C:cytoplasm"/>
    <property type="evidence" value="ECO:0007669"/>
    <property type="project" value="TreeGrafter"/>
</dbReference>
<comment type="subunit">
    <text evidence="9">Homodimer.</text>
</comment>
<dbReference type="InterPro" id="IPR036676">
    <property type="entry name" value="PurM-like_C_sf"/>
</dbReference>
<reference evidence="12" key="1">
    <citation type="journal article" date="2021" name="Microb. Physiol.">
        <title>Proteogenomic Insights into the Physiology of Marine, Sulfate-Reducing, Filamentous Desulfonema limicola and Desulfonema magnum.</title>
        <authorList>
            <person name="Schnaars V."/>
            <person name="Wohlbrand L."/>
            <person name="Scheve S."/>
            <person name="Hinrichs C."/>
            <person name="Reinhardt R."/>
            <person name="Rabus R."/>
        </authorList>
    </citation>
    <scope>NUCLEOTIDE SEQUENCE</scope>
    <source>
        <strain evidence="12">4be13</strain>
    </source>
</reference>
<evidence type="ECO:0000256" key="7">
    <source>
        <dbReference type="ARBA" id="ARBA00022842"/>
    </source>
</evidence>
<feature type="binding site" description="in other chain" evidence="9">
    <location>
        <position position="70"/>
    </location>
    <ligand>
        <name>ATP</name>
        <dbReference type="ChEBI" id="CHEBI:30616"/>
        <note>ligand shared between dimeric partners</note>
    </ligand>
</feature>
<dbReference type="NCBIfam" id="NF002098">
    <property type="entry name" value="PRK00943.1"/>
    <property type="match status" value="1"/>
</dbReference>
<dbReference type="PIRSF" id="PIRSF036407">
    <property type="entry name" value="Selenphspht_syn"/>
    <property type="match status" value="1"/>
</dbReference>
<keyword evidence="3 9" id="KW-0479">Metal-binding</keyword>
<dbReference type="FunFam" id="3.30.1330.10:FF:000003">
    <property type="entry name" value="Selenide, water dikinase"/>
    <property type="match status" value="1"/>
</dbReference>
<dbReference type="EC" id="2.7.9.3" evidence="9"/>
<dbReference type="PANTHER" id="PTHR10256:SF0">
    <property type="entry name" value="INACTIVE SELENIDE, WATER DIKINASE-LIKE PROTEIN-RELATED"/>
    <property type="match status" value="1"/>
</dbReference>
<keyword evidence="7 9" id="KW-0460">Magnesium</keyword>
<dbReference type="HAMAP" id="MF_00625">
    <property type="entry name" value="SelD"/>
    <property type="match status" value="1"/>
</dbReference>
<accession>A0A975BGR5</accession>
<dbReference type="GO" id="GO:0000287">
    <property type="term" value="F:magnesium ion binding"/>
    <property type="evidence" value="ECO:0007669"/>
    <property type="project" value="UniProtKB-UniRule"/>
</dbReference>
<name>A0A975BGR5_9BACT</name>
<comment type="catalytic activity">
    <reaction evidence="9">
        <text>hydrogenselenide + ATP + H2O = selenophosphate + AMP + phosphate + 2 H(+)</text>
        <dbReference type="Rhea" id="RHEA:18737"/>
        <dbReference type="ChEBI" id="CHEBI:15377"/>
        <dbReference type="ChEBI" id="CHEBI:15378"/>
        <dbReference type="ChEBI" id="CHEBI:16144"/>
        <dbReference type="ChEBI" id="CHEBI:29317"/>
        <dbReference type="ChEBI" id="CHEBI:30616"/>
        <dbReference type="ChEBI" id="CHEBI:43474"/>
        <dbReference type="ChEBI" id="CHEBI:456215"/>
        <dbReference type="EC" id="2.7.9.3"/>
    </reaction>
</comment>
<evidence type="ECO:0000256" key="6">
    <source>
        <dbReference type="ARBA" id="ARBA00022840"/>
    </source>
</evidence>
<dbReference type="Gene3D" id="3.30.1330.10">
    <property type="entry name" value="PurM-like, N-terminal domain"/>
    <property type="match status" value="1"/>
</dbReference>
<evidence type="ECO:0000256" key="4">
    <source>
        <dbReference type="ARBA" id="ARBA00022741"/>
    </source>
</evidence>
<comment type="similarity">
    <text evidence="1 9">Belongs to the selenophosphate synthase 1 family. Class I subfamily.</text>
</comment>
<evidence type="ECO:0000259" key="11">
    <source>
        <dbReference type="Pfam" id="PF02769"/>
    </source>
</evidence>
<dbReference type="CDD" id="cd02195">
    <property type="entry name" value="SelD"/>
    <property type="match status" value="1"/>
</dbReference>
<evidence type="ECO:0000259" key="10">
    <source>
        <dbReference type="Pfam" id="PF00586"/>
    </source>
</evidence>
<dbReference type="Pfam" id="PF00586">
    <property type="entry name" value="AIRS"/>
    <property type="match status" value="1"/>
</dbReference>
<dbReference type="InterPro" id="IPR004536">
    <property type="entry name" value="SPS/SelD"/>
</dbReference>
<evidence type="ECO:0000256" key="8">
    <source>
        <dbReference type="ARBA" id="ARBA00023266"/>
    </source>
</evidence>
<dbReference type="FunFam" id="3.90.650.10:FF:000004">
    <property type="entry name" value="Selenide, water dikinase"/>
    <property type="match status" value="1"/>
</dbReference>
<dbReference type="InterPro" id="IPR023061">
    <property type="entry name" value="SelD_I"/>
</dbReference>
<dbReference type="NCBIfam" id="TIGR00476">
    <property type="entry name" value="selD"/>
    <property type="match status" value="1"/>
</dbReference>
<dbReference type="SUPFAM" id="SSF56042">
    <property type="entry name" value="PurM C-terminal domain-like"/>
    <property type="match status" value="1"/>
</dbReference>
<evidence type="ECO:0000256" key="3">
    <source>
        <dbReference type="ARBA" id="ARBA00022723"/>
    </source>
</evidence>
<feature type="binding site" evidence="9">
    <location>
        <position position="30"/>
    </location>
    <ligand>
        <name>Mg(2+)</name>
        <dbReference type="ChEBI" id="CHEBI:18420"/>
    </ligand>
</feature>
<keyword evidence="8 9" id="KW-0711">Selenium</keyword>
<organism evidence="12 13">
    <name type="scientific">Desulfonema magnum</name>
    <dbReference type="NCBI Taxonomy" id="45655"/>
    <lineage>
        <taxon>Bacteria</taxon>
        <taxon>Pseudomonadati</taxon>
        <taxon>Thermodesulfobacteriota</taxon>
        <taxon>Desulfobacteria</taxon>
        <taxon>Desulfobacterales</taxon>
        <taxon>Desulfococcaceae</taxon>
        <taxon>Desulfonema</taxon>
    </lineage>
</organism>
<dbReference type="Pfam" id="PF02769">
    <property type="entry name" value="AIRS_C"/>
    <property type="match status" value="1"/>
</dbReference>
<evidence type="ECO:0000256" key="2">
    <source>
        <dbReference type="ARBA" id="ARBA00022679"/>
    </source>
</evidence>
<feature type="binding site" evidence="9">
    <location>
        <position position="206"/>
    </location>
    <ligand>
        <name>Mg(2+)</name>
        <dbReference type="ChEBI" id="CHEBI:18420"/>
    </ligand>
</feature>
<feature type="binding site" evidence="9">
    <location>
        <begin position="118"/>
        <end position="120"/>
    </location>
    <ligand>
        <name>ATP</name>
        <dbReference type="ChEBI" id="CHEBI:30616"/>
        <note>ligand shared between dimeric partners</note>
    </ligand>
</feature>
<dbReference type="Gene3D" id="3.90.650.10">
    <property type="entry name" value="PurM-like C-terminal domain"/>
    <property type="match status" value="1"/>
</dbReference>
<keyword evidence="5 9" id="KW-0418">Kinase</keyword>
<comment type="function">
    <text evidence="9">Synthesizes selenophosphate from selenide and ATP.</text>
</comment>
<proteinExistence type="inferred from homology"/>